<dbReference type="Gene3D" id="1.10.101.10">
    <property type="entry name" value="PGBD-like superfamily/PGBD"/>
    <property type="match status" value="1"/>
</dbReference>
<proteinExistence type="predicted"/>
<dbReference type="AlphaFoldDB" id="A8HTP0"/>
<reference evidence="2 3" key="3">
    <citation type="journal article" date="2008" name="BMC Genomics">
        <title>The genome of the versatile nitrogen fixer Azorhizobium caulinodans ORS571.</title>
        <authorList>
            <person name="Lee KB."/>
            <person name="Backer P.D."/>
            <person name="Aono T."/>
            <person name="Liu CT."/>
            <person name="Suzuki S."/>
            <person name="Suzuki T."/>
            <person name="Kaneko T."/>
            <person name="Yamada M."/>
            <person name="Tabata S."/>
            <person name="Kupfer D.M."/>
            <person name="Najar F.Z."/>
            <person name="Wiley G.B."/>
            <person name="Roe B."/>
            <person name="Binnewies T.T."/>
            <person name="Ussery D.W."/>
            <person name="D'Haeze W."/>
            <person name="Herder J.D."/>
            <person name="Gevers D."/>
            <person name="Vereecke D."/>
            <person name="Holsters M."/>
            <person name="Oyaizu H."/>
        </authorList>
    </citation>
    <scope>NUCLEOTIDE SEQUENCE [LARGE SCALE GENOMIC DNA]</scope>
    <source>
        <strain evidence="3">ATCC 43989 / DSM 5975 / JCM 20966 / LMG 6465 / NBRC 14845 / NCIMB 13405 / ORS 571</strain>
    </source>
</reference>
<dbReference type="InterPro" id="IPR052354">
    <property type="entry name" value="Cell_Wall_Dynamics_Protein"/>
</dbReference>
<organism evidence="2 3">
    <name type="scientific">Azorhizobium caulinodans (strain ATCC 43989 / DSM 5975 / JCM 20966 / LMG 6465 / NBRC 14845 / NCIMB 13405 / ORS 571)</name>
    <dbReference type="NCBI Taxonomy" id="438753"/>
    <lineage>
        <taxon>Bacteria</taxon>
        <taxon>Pseudomonadati</taxon>
        <taxon>Pseudomonadota</taxon>
        <taxon>Alphaproteobacteria</taxon>
        <taxon>Hyphomicrobiales</taxon>
        <taxon>Xanthobacteraceae</taxon>
        <taxon>Azorhizobium</taxon>
    </lineage>
</organism>
<name>A8HTP0_AZOC5</name>
<reference evidence="2 3" key="4">
    <citation type="journal article" date="2009" name="Appl. Environ. Microbiol.">
        <title>Comparative genome-wide transcriptional profiling of Azorhizobium caulinodans ORS571 grown under free-living and symbiotic conditions.</title>
        <authorList>
            <person name="Tsukada S."/>
            <person name="Aono T."/>
            <person name="Akiba N."/>
            <person name="Lee KB."/>
            <person name="Liu CT."/>
            <person name="Toyazaki H."/>
            <person name="Oyaizu H."/>
        </authorList>
    </citation>
    <scope>NUCLEOTIDE SEQUENCE [LARGE SCALE GENOMIC DNA]</scope>
    <source>
        <strain evidence="3">ATCC 43989 / DSM 5975 / JCM 20966 / LMG 6465 / NBRC 14845 / NCIMB 13405 / ORS 571</strain>
    </source>
</reference>
<dbReference type="Pfam" id="PF01471">
    <property type="entry name" value="PG_binding_1"/>
    <property type="match status" value="1"/>
</dbReference>
<dbReference type="eggNOG" id="COG3179">
    <property type="taxonomic scope" value="Bacteria"/>
</dbReference>
<dbReference type="CAZy" id="GH19">
    <property type="family name" value="Glycoside Hydrolase Family 19"/>
</dbReference>
<keyword evidence="3" id="KW-1185">Reference proteome</keyword>
<evidence type="ECO:0000313" key="2">
    <source>
        <dbReference type="EMBL" id="BAF86855.1"/>
    </source>
</evidence>
<reference evidence="2 3" key="1">
    <citation type="journal article" date="2007" name="Appl. Environ. Microbiol.">
        <title>Rhizobial factors required for stem nodule maturation and maintenance in Sesbania rostrata-Azorhizobium caulinodans ORS571 symbiosis.</title>
        <authorList>
            <person name="Suzuki S."/>
            <person name="Aono T."/>
            <person name="Lee KB."/>
            <person name="Suzuki T."/>
            <person name="Liu CT."/>
            <person name="Miwa H."/>
            <person name="Wakao S."/>
            <person name="Iki T."/>
            <person name="Oyaizu H."/>
        </authorList>
    </citation>
    <scope>NUCLEOTIDE SEQUENCE [LARGE SCALE GENOMIC DNA]</scope>
    <source>
        <strain evidence="3">ATCC 43989 / DSM 5975 / JCM 20966 / LMG 6465 / NBRC 14845 / NCIMB 13405 / ORS 571</strain>
    </source>
</reference>
<reference evidence="3" key="2">
    <citation type="submission" date="2007-04" db="EMBL/GenBank/DDBJ databases">
        <title>Complete genome sequence of the nitrogen-fixing bacterium Azorhizobium caulinodans ORS571.</title>
        <authorList>
            <person name="Lee K.B."/>
            <person name="Backer P.D."/>
            <person name="Aono T."/>
            <person name="Liu C.T."/>
            <person name="Suzuki S."/>
            <person name="Suzuki T."/>
            <person name="Kaneko T."/>
            <person name="Yamada M."/>
            <person name="Tabata S."/>
            <person name="Kupfer D.M."/>
            <person name="Najar F.Z."/>
            <person name="Wiley G.B."/>
            <person name="Roe B."/>
            <person name="Binnewies T."/>
            <person name="Ussery D."/>
            <person name="Vereecke D."/>
            <person name="Gevers D."/>
            <person name="Holsters M."/>
            <person name="Oyaizu H."/>
        </authorList>
    </citation>
    <scope>NUCLEOTIDE SEQUENCE [LARGE SCALE GENOMIC DNA]</scope>
    <source>
        <strain evidence="3">ATCC 43989 / DSM 5975 / JCM 20966 / LMG 6465 / NBRC 14845 / NCIMB 13405 / ORS 571</strain>
    </source>
</reference>
<dbReference type="HOGENOM" id="CLU_1037496_0_0_5"/>
<dbReference type="InterPro" id="IPR036366">
    <property type="entry name" value="PGBDSf"/>
</dbReference>
<dbReference type="Gene3D" id="1.10.530.10">
    <property type="match status" value="1"/>
</dbReference>
<evidence type="ECO:0000313" key="3">
    <source>
        <dbReference type="Proteomes" id="UP000000270"/>
    </source>
</evidence>
<dbReference type="PANTHER" id="PTHR34408">
    <property type="entry name" value="FAMILY PROTEIN, PUTATIVE-RELATED"/>
    <property type="match status" value="1"/>
</dbReference>
<accession>A8HTP0</accession>
<dbReference type="PANTHER" id="PTHR34408:SF1">
    <property type="entry name" value="GLYCOSYL HYDROLASE FAMILY 19 DOMAIN-CONTAINING PROTEIN HI_1415"/>
    <property type="match status" value="1"/>
</dbReference>
<sequence>MCPQSGDHPMRAIDIVRRVAPKARPEYLAAFEAGEAQLEAASVTTPLRLANLLAQVLHETGGLTIVRESGAYSAPRILAIFGRGVHSAAVTPAEAERLAGDGPALFERVYGLGNPRMAAQLGNTQPGDGWKYRGNGLLQTTGRGQHREMGQRAGVGDLFERTPELVTAAELALKPALAEWTRGGCNTLADKGDIRQITRIINGGYNGLPDRQEWLDRIWSQIGTGALWRAAGADDATADLQESLNALGYSLTVDGRQGPATTAAIRDFQSRNGLKADGIAGPVTLAALAARLAPAKSPKAA</sequence>
<reference evidence="2 3" key="5">
    <citation type="journal article" date="2010" name="Appl. Environ. Microbiol.">
        <title>phrR-like gene praR of Azorhizobium caulinodans ORS571 is essential for symbiosis with Sesbania rostrata and is involved in expression of reb genes.</title>
        <authorList>
            <person name="Akiba N."/>
            <person name="Aono T."/>
            <person name="Toyazaki H."/>
            <person name="Sato S."/>
            <person name="Oyaizu H."/>
        </authorList>
    </citation>
    <scope>NUCLEOTIDE SEQUENCE [LARGE SCALE GENOMIC DNA]</scope>
    <source>
        <strain evidence="3">ATCC 43989 / DSM 5975 / JCM 20966 / LMG 6465 / NBRC 14845 / NCIMB 13405 / ORS 571</strain>
    </source>
</reference>
<dbReference type="eggNOG" id="COG3409">
    <property type="taxonomic scope" value="Bacteria"/>
</dbReference>
<dbReference type="SUPFAM" id="SSF47090">
    <property type="entry name" value="PGBD-like"/>
    <property type="match status" value="1"/>
</dbReference>
<dbReference type="Proteomes" id="UP000000270">
    <property type="component" value="Chromosome"/>
</dbReference>
<dbReference type="SUPFAM" id="SSF53955">
    <property type="entry name" value="Lysozyme-like"/>
    <property type="match status" value="1"/>
</dbReference>
<evidence type="ECO:0000259" key="1">
    <source>
        <dbReference type="Pfam" id="PF01471"/>
    </source>
</evidence>
<dbReference type="InterPro" id="IPR002477">
    <property type="entry name" value="Peptidoglycan-bd-like"/>
</dbReference>
<gene>
    <name evidence="2" type="ordered locus">AZC_0857</name>
</gene>
<dbReference type="InterPro" id="IPR023346">
    <property type="entry name" value="Lysozyme-like_dom_sf"/>
</dbReference>
<dbReference type="STRING" id="438753.AZC_0857"/>
<dbReference type="InterPro" id="IPR036365">
    <property type="entry name" value="PGBD-like_sf"/>
</dbReference>
<dbReference type="KEGG" id="azc:AZC_0857"/>
<reference evidence="2 3" key="6">
    <citation type="journal article" date="2011" name="Appl. Environ. Microbiol.">
        <title>Involvement of the azorhizobial chromosome partition gene (parA) in the onset of bacteroid differentiation during Sesbania rostrata stem nodule development.</title>
        <authorList>
            <person name="Liu CT."/>
            <person name="Lee KB."/>
            <person name="Wang YS."/>
            <person name="Peng MH."/>
            <person name="Lee KT."/>
            <person name="Suzuki S."/>
            <person name="Suzuki T."/>
            <person name="Oyaizu H."/>
        </authorList>
    </citation>
    <scope>NUCLEOTIDE SEQUENCE [LARGE SCALE GENOMIC DNA]</scope>
    <source>
        <strain evidence="3">ATCC 43989 / DSM 5975 / JCM 20966 / LMG 6465 / NBRC 14845 / NCIMB 13405 / ORS 571</strain>
    </source>
</reference>
<feature type="domain" description="Peptidoglycan binding-like" evidence="1">
    <location>
        <begin position="236"/>
        <end position="288"/>
    </location>
</feature>
<dbReference type="EMBL" id="AP009384">
    <property type="protein sequence ID" value="BAF86855.1"/>
    <property type="molecule type" value="Genomic_DNA"/>
</dbReference>
<protein>
    <submittedName>
        <fullName evidence="2">Putative chitinase</fullName>
    </submittedName>
</protein>